<proteinExistence type="predicted"/>
<feature type="domain" description="Polysaccharide export protein N-terminal" evidence="2">
    <location>
        <begin position="93"/>
        <end position="183"/>
    </location>
</feature>
<dbReference type="AlphaFoldDB" id="A0A518DD28"/>
<dbReference type="EMBL" id="CP036291">
    <property type="protein sequence ID" value="QDU89360.1"/>
    <property type="molecule type" value="Genomic_DNA"/>
</dbReference>
<dbReference type="PANTHER" id="PTHR33619">
    <property type="entry name" value="POLYSACCHARIDE EXPORT PROTEIN GFCE-RELATED"/>
    <property type="match status" value="1"/>
</dbReference>
<accession>A0A518DD28</accession>
<evidence type="ECO:0000259" key="2">
    <source>
        <dbReference type="Pfam" id="PF02563"/>
    </source>
</evidence>
<dbReference type="KEGG" id="pnd:Pla175_27490"/>
<dbReference type="Gene3D" id="3.10.560.10">
    <property type="entry name" value="Outer membrane lipoprotein wza domain like"/>
    <property type="match status" value="1"/>
</dbReference>
<evidence type="ECO:0000313" key="4">
    <source>
        <dbReference type="Proteomes" id="UP000317429"/>
    </source>
</evidence>
<dbReference type="PANTHER" id="PTHR33619:SF3">
    <property type="entry name" value="POLYSACCHARIDE EXPORT PROTEIN GFCE-RELATED"/>
    <property type="match status" value="1"/>
</dbReference>
<feature type="domain" description="Polysaccharide export protein N-terminal" evidence="2">
    <location>
        <begin position="191"/>
        <end position="243"/>
    </location>
</feature>
<dbReference type="InterPro" id="IPR003715">
    <property type="entry name" value="Poly_export_N"/>
</dbReference>
<dbReference type="Proteomes" id="UP000317429">
    <property type="component" value="Chromosome"/>
</dbReference>
<reference evidence="3 4" key="1">
    <citation type="submission" date="2019-02" db="EMBL/GenBank/DDBJ databases">
        <title>Deep-cultivation of Planctomycetes and their phenomic and genomic characterization uncovers novel biology.</title>
        <authorList>
            <person name="Wiegand S."/>
            <person name="Jogler M."/>
            <person name="Boedeker C."/>
            <person name="Pinto D."/>
            <person name="Vollmers J."/>
            <person name="Rivas-Marin E."/>
            <person name="Kohn T."/>
            <person name="Peeters S.H."/>
            <person name="Heuer A."/>
            <person name="Rast P."/>
            <person name="Oberbeckmann S."/>
            <person name="Bunk B."/>
            <person name="Jeske O."/>
            <person name="Meyerdierks A."/>
            <person name="Storesund J.E."/>
            <person name="Kallscheuer N."/>
            <person name="Luecker S."/>
            <person name="Lage O.M."/>
            <person name="Pohl T."/>
            <person name="Merkel B.J."/>
            <person name="Hornburger P."/>
            <person name="Mueller R.-W."/>
            <person name="Bruemmer F."/>
            <person name="Labrenz M."/>
            <person name="Spormann A.M."/>
            <person name="Op den Camp H."/>
            <person name="Overmann J."/>
            <person name="Amann R."/>
            <person name="Jetten M.S.M."/>
            <person name="Mascher T."/>
            <person name="Medema M.H."/>
            <person name="Devos D.P."/>
            <person name="Kaster A.-K."/>
            <person name="Ovreas L."/>
            <person name="Rohde M."/>
            <person name="Galperin M.Y."/>
            <person name="Jogler C."/>
        </authorList>
    </citation>
    <scope>NUCLEOTIDE SEQUENCE [LARGE SCALE GENOMIC DNA]</scope>
    <source>
        <strain evidence="3 4">Pla175</strain>
    </source>
</reference>
<keyword evidence="1" id="KW-0732">Signal</keyword>
<dbReference type="InterPro" id="IPR049712">
    <property type="entry name" value="Poly_export"/>
</dbReference>
<sequence>MTCGRKGAADGTVDLADPGHCSMRISARLVATLALACCVLPGCRVLKPVAHQPGPYTPVPQGVAREHEKVILPDYVIEPPDVLTIQAVNLMPKQPYRLRPLDTLQIEANGLPDESSLGGAPGILGREYTIGIDGTLVLGLGFDTSKEEYRPLVIAGMTIPEAQQAVRERLAETAREPKVWVTLTSIATRQDVAGEHLVCMDGTVNLGVYGRVRVVGMTIEQAKSAIEASLASQFENPEVAVDVYGYNSKVFYVVTQGAGLGDQLIQFPITGNETALDAISQVQGLSGTSSTRMWIARPGKNDCGGDQLLAIDWPGITQRGDITTNYQLMPGDRVFIAEDKLIAFDTQLAKVISPIERMFGVTLLGTQTAQRIKFFNQNNGNNGFGGGF</sequence>
<protein>
    <submittedName>
        <fullName evidence="3">Polysaccharide biosynthesis/export protein</fullName>
    </submittedName>
</protein>
<keyword evidence="4" id="KW-1185">Reference proteome</keyword>
<gene>
    <name evidence="3" type="ORF">Pla175_27490</name>
</gene>
<organism evidence="3 4">
    <name type="scientific">Pirellulimonas nuda</name>
    <dbReference type="NCBI Taxonomy" id="2528009"/>
    <lineage>
        <taxon>Bacteria</taxon>
        <taxon>Pseudomonadati</taxon>
        <taxon>Planctomycetota</taxon>
        <taxon>Planctomycetia</taxon>
        <taxon>Pirellulales</taxon>
        <taxon>Lacipirellulaceae</taxon>
        <taxon>Pirellulimonas</taxon>
    </lineage>
</organism>
<dbReference type="Pfam" id="PF02563">
    <property type="entry name" value="Poly_export"/>
    <property type="match status" value="2"/>
</dbReference>
<evidence type="ECO:0000313" key="3">
    <source>
        <dbReference type="EMBL" id="QDU89360.1"/>
    </source>
</evidence>
<dbReference type="GO" id="GO:0015159">
    <property type="term" value="F:polysaccharide transmembrane transporter activity"/>
    <property type="evidence" value="ECO:0007669"/>
    <property type="project" value="InterPro"/>
</dbReference>
<dbReference type="Gene3D" id="3.30.1950.10">
    <property type="entry name" value="wza like domain"/>
    <property type="match status" value="1"/>
</dbReference>
<name>A0A518DD28_9BACT</name>
<evidence type="ECO:0000256" key="1">
    <source>
        <dbReference type="ARBA" id="ARBA00022729"/>
    </source>
</evidence>